<dbReference type="EMBL" id="WIWS01000003">
    <property type="protein sequence ID" value="KAF3228698.1"/>
    <property type="molecule type" value="Genomic_DNA"/>
</dbReference>
<evidence type="ECO:0000259" key="3">
    <source>
        <dbReference type="PROSITE" id="PS50076"/>
    </source>
</evidence>
<feature type="compositionally biased region" description="Basic and acidic residues" evidence="2">
    <location>
        <begin position="227"/>
        <end position="327"/>
    </location>
</feature>
<dbReference type="Pfam" id="PF00226">
    <property type="entry name" value="DnaJ"/>
    <property type="match status" value="1"/>
</dbReference>
<evidence type="ECO:0000313" key="4">
    <source>
        <dbReference type="EMBL" id="KAF3228698.1"/>
    </source>
</evidence>
<dbReference type="PRINTS" id="PR00625">
    <property type="entry name" value="JDOMAIN"/>
</dbReference>
<dbReference type="AlphaFoldDB" id="A0A6G1MBM3"/>
<reference evidence="6 7" key="1">
    <citation type="submission" date="2019-06" db="EMBL/GenBank/DDBJ databases">
        <authorList>
            <person name="Palmer J.M."/>
        </authorList>
    </citation>
    <scope>NUCLEOTIDE SEQUENCE [LARGE SCALE GENOMIC DNA]</scope>
    <source>
        <strain evidence="4 6">TWF106</strain>
        <strain evidence="5 7">TWF191</strain>
    </source>
</reference>
<feature type="region of interest" description="Disordered" evidence="2">
    <location>
        <begin position="227"/>
        <end position="335"/>
    </location>
</feature>
<dbReference type="SMART" id="SM00271">
    <property type="entry name" value="DnaJ"/>
    <property type="match status" value="1"/>
</dbReference>
<dbReference type="InterPro" id="IPR050817">
    <property type="entry name" value="DjlA_DnaK_co-chaperone"/>
</dbReference>
<feature type="coiled-coil region" evidence="1">
    <location>
        <begin position="124"/>
        <end position="151"/>
    </location>
</feature>
<comment type="caution">
    <text evidence="5">The sequence shown here is derived from an EMBL/GenBank/DDBJ whole genome shotgun (WGS) entry which is preliminary data.</text>
</comment>
<keyword evidence="1" id="KW-0175">Coiled coil</keyword>
<name>A0A6G1MBM3_ORBOL</name>
<dbReference type="CDD" id="cd06257">
    <property type="entry name" value="DnaJ"/>
    <property type="match status" value="1"/>
</dbReference>
<dbReference type="EMBL" id="WIPF01000006">
    <property type="protein sequence ID" value="KAF3230776.1"/>
    <property type="molecule type" value="Genomic_DNA"/>
</dbReference>
<accession>A0A6G1MBM3</accession>
<dbReference type="Gene3D" id="1.10.287.110">
    <property type="entry name" value="DnaJ domain"/>
    <property type="match status" value="1"/>
</dbReference>
<feature type="domain" description="J" evidence="3">
    <location>
        <begin position="3"/>
        <end position="68"/>
    </location>
</feature>
<organism evidence="5 7">
    <name type="scientific">Orbilia oligospora</name>
    <name type="common">Nematode-trapping fungus</name>
    <name type="synonym">Arthrobotrys oligospora</name>
    <dbReference type="NCBI Taxonomy" id="2813651"/>
    <lineage>
        <taxon>Eukaryota</taxon>
        <taxon>Fungi</taxon>
        <taxon>Dikarya</taxon>
        <taxon>Ascomycota</taxon>
        <taxon>Pezizomycotina</taxon>
        <taxon>Orbiliomycetes</taxon>
        <taxon>Orbiliales</taxon>
        <taxon>Orbiliaceae</taxon>
        <taxon>Orbilia</taxon>
    </lineage>
</organism>
<proteinExistence type="predicted"/>
<protein>
    <recommendedName>
        <fullName evidence="3">J domain-containing protein</fullName>
    </recommendedName>
</protein>
<dbReference type="InterPro" id="IPR001623">
    <property type="entry name" value="DnaJ_domain"/>
</dbReference>
<feature type="region of interest" description="Disordered" evidence="2">
    <location>
        <begin position="65"/>
        <end position="97"/>
    </location>
</feature>
<feature type="compositionally biased region" description="Low complexity" evidence="2">
    <location>
        <begin position="70"/>
        <end position="79"/>
    </location>
</feature>
<dbReference type="Proteomes" id="UP000472727">
    <property type="component" value="Unassembled WGS sequence"/>
</dbReference>
<evidence type="ECO:0000313" key="6">
    <source>
        <dbReference type="Proteomes" id="UP000472727"/>
    </source>
</evidence>
<evidence type="ECO:0000313" key="5">
    <source>
        <dbReference type="EMBL" id="KAF3230776.1"/>
    </source>
</evidence>
<evidence type="ECO:0000313" key="7">
    <source>
        <dbReference type="Proteomes" id="UP000483672"/>
    </source>
</evidence>
<dbReference type="PROSITE" id="PS50076">
    <property type="entry name" value="DNAJ_2"/>
    <property type="match status" value="1"/>
</dbReference>
<evidence type="ECO:0000256" key="1">
    <source>
        <dbReference type="SAM" id="Coils"/>
    </source>
</evidence>
<evidence type="ECO:0000256" key="2">
    <source>
        <dbReference type="SAM" id="MobiDB-lite"/>
    </source>
</evidence>
<gene>
    <name evidence="4" type="ORF">TWF106_006218</name>
    <name evidence="5" type="ORF">TWF191_008618</name>
</gene>
<dbReference type="PANTHER" id="PTHR24074">
    <property type="entry name" value="CO-CHAPERONE PROTEIN DJLA"/>
    <property type="match status" value="1"/>
</dbReference>
<sequence>MKNYYEILGVPETASPDESRRAWKRRALEIHPDRNVGDLGATGAFQKFQEAYECLVDPRKRGDYDRRARPAATAAASARKTSRGGGVPFTASEPGLSPEEESFRRRWWVHEIMRPQMPRERELILFFTRKLDRLRQRVAQYEAKIESWEERRRKKAWSLFSERKRAGGQMFPTKLEDHTRKELDAHKVGRMTEHMADAEEAHRDLTRSQAAVYWWEKDEEEMLKQKKDLEEIMGRGRAARDSAEEEDGRKAATEENRKAAEEENLRRRRRKEEERKKREKEERMGKDENRRKEEEQERKRREEEEKERRKREGEREERRRRYAEAAERRRRGGGG</sequence>
<dbReference type="SUPFAM" id="SSF46565">
    <property type="entry name" value="Chaperone J-domain"/>
    <property type="match status" value="1"/>
</dbReference>
<dbReference type="Proteomes" id="UP000483672">
    <property type="component" value="Unassembled WGS sequence"/>
</dbReference>
<dbReference type="InterPro" id="IPR036869">
    <property type="entry name" value="J_dom_sf"/>
</dbReference>